<evidence type="ECO:0000259" key="3">
    <source>
        <dbReference type="Pfam" id="PF20732"/>
    </source>
</evidence>
<dbReference type="InterPro" id="IPR008302">
    <property type="entry name" value="NamZ"/>
</dbReference>
<dbReference type="RefSeq" id="WP_170150678.1">
    <property type="nucleotide sequence ID" value="NZ_RAPQ01000010.1"/>
</dbReference>
<feature type="domain" description="Peptidoglycan beta-N-acetylmuramidase NamZ N-terminal" evidence="2">
    <location>
        <begin position="46"/>
        <end position="243"/>
    </location>
</feature>
<dbReference type="AlphaFoldDB" id="A0A419WXF2"/>
<feature type="signal peptide" evidence="1">
    <location>
        <begin position="1"/>
        <end position="20"/>
    </location>
</feature>
<comment type="caution">
    <text evidence="4">The sequence shown here is derived from an EMBL/GenBank/DDBJ whole genome shotgun (WGS) entry which is preliminary data.</text>
</comment>
<dbReference type="PANTHER" id="PTHR42915:SF1">
    <property type="entry name" value="PEPTIDOGLYCAN BETA-N-ACETYLMURAMIDASE NAMZ"/>
    <property type="match status" value="1"/>
</dbReference>
<evidence type="ECO:0000313" key="5">
    <source>
        <dbReference type="Proteomes" id="UP000284531"/>
    </source>
</evidence>
<gene>
    <name evidence="4" type="ORF">BXY64_3093</name>
</gene>
<keyword evidence="5" id="KW-1185">Reference proteome</keyword>
<dbReference type="PROSITE" id="PS51257">
    <property type="entry name" value="PROKAR_LIPOPROTEIN"/>
    <property type="match status" value="1"/>
</dbReference>
<dbReference type="Pfam" id="PF20732">
    <property type="entry name" value="NamZ_C"/>
    <property type="match status" value="1"/>
</dbReference>
<dbReference type="GO" id="GO:0033922">
    <property type="term" value="F:peptidoglycan beta-N-acetylmuramidase activity"/>
    <property type="evidence" value="ECO:0007669"/>
    <property type="project" value="InterPro"/>
</dbReference>
<sequence length="394" mass="44913">MRVYLYTILMCLFIVSTSCAQQNELKILPGAENTQDYLPLLQGKSVGFVGNQSSLVGNQHLVDFLFAKNIKIQRIFSPEHGFRGVADAGEKIKNSKDVKTGISIVSLYGKHFKPSKEEVQGIDVMVFDIQDVGVRFYTYISTLHYVMEICAEQNIPLIVLDRPNPNAHYVDGPLLEKKYASFVGMHPVPVVYGLTIGEYAKMINGEAWLKGSVKCDLTVIHCRNWNRNQIYDLPVKPSPNLPNALSVALYPSLCFFEGTTVSAGRGTDYPFQCFGHPNMKNDGYSYTPRSIPGASKYPKFKGKVCYGYDLSRYNLVDFRNRKALDLSFLIKAYQQLQANKKFFNTFFRNLAGTNQLKLQIEKGMSEEDIRESWQEDLKAYKNIRKKYLIYPDWE</sequence>
<feature type="domain" description="Peptidoglycan beta-N-acetylmuramidase NamZ C-terminal" evidence="3">
    <location>
        <begin position="249"/>
        <end position="390"/>
    </location>
</feature>
<reference evidence="4 5" key="1">
    <citation type="submission" date="2018-09" db="EMBL/GenBank/DDBJ databases">
        <title>Genomic Encyclopedia of Archaeal and Bacterial Type Strains, Phase II (KMG-II): from individual species to whole genera.</title>
        <authorList>
            <person name="Goeker M."/>
        </authorList>
    </citation>
    <scope>NUCLEOTIDE SEQUENCE [LARGE SCALE GENOMIC DNA]</scope>
    <source>
        <strain evidence="4 5">DSM 21950</strain>
    </source>
</reference>
<dbReference type="PANTHER" id="PTHR42915">
    <property type="entry name" value="HYPOTHETICAL 460 KDA PROTEIN IN FEUA-SIGW INTERGENIC REGION [PRECURSOR]"/>
    <property type="match status" value="1"/>
</dbReference>
<evidence type="ECO:0000256" key="1">
    <source>
        <dbReference type="SAM" id="SignalP"/>
    </source>
</evidence>
<dbReference type="InterPro" id="IPR048503">
    <property type="entry name" value="NamZ_C"/>
</dbReference>
<dbReference type="Gene3D" id="3.40.50.12170">
    <property type="entry name" value="Uncharacterised protein PF07075, DUF1343"/>
    <property type="match status" value="1"/>
</dbReference>
<proteinExistence type="predicted"/>
<feature type="chain" id="PRO_5019420454" evidence="1">
    <location>
        <begin position="21"/>
        <end position="394"/>
    </location>
</feature>
<dbReference type="PIRSF" id="PIRSF016719">
    <property type="entry name" value="UCP016719"/>
    <property type="match status" value="1"/>
</dbReference>
<dbReference type="EMBL" id="RAPQ01000010">
    <property type="protein sequence ID" value="RKE00097.1"/>
    <property type="molecule type" value="Genomic_DNA"/>
</dbReference>
<organism evidence="4 5">
    <name type="scientific">Marinifilum flexuosum</name>
    <dbReference type="NCBI Taxonomy" id="1117708"/>
    <lineage>
        <taxon>Bacteria</taxon>
        <taxon>Pseudomonadati</taxon>
        <taxon>Bacteroidota</taxon>
        <taxon>Bacteroidia</taxon>
        <taxon>Marinilabiliales</taxon>
        <taxon>Marinifilaceae</taxon>
    </lineage>
</organism>
<dbReference type="Pfam" id="PF07075">
    <property type="entry name" value="NamZ_N"/>
    <property type="match status" value="1"/>
</dbReference>
<evidence type="ECO:0000259" key="2">
    <source>
        <dbReference type="Pfam" id="PF07075"/>
    </source>
</evidence>
<protein>
    <submittedName>
        <fullName evidence="4">Uncharacterized protein YbbC (DUF1343 family)</fullName>
    </submittedName>
</protein>
<keyword evidence="1" id="KW-0732">Signal</keyword>
<dbReference type="InterPro" id="IPR048502">
    <property type="entry name" value="NamZ_N"/>
</dbReference>
<accession>A0A419WXF2</accession>
<name>A0A419WXF2_9BACT</name>
<evidence type="ECO:0000313" key="4">
    <source>
        <dbReference type="EMBL" id="RKE00097.1"/>
    </source>
</evidence>
<dbReference type="Gene3D" id="3.90.1150.140">
    <property type="match status" value="1"/>
</dbReference>
<dbReference type="Proteomes" id="UP000284531">
    <property type="component" value="Unassembled WGS sequence"/>
</dbReference>